<dbReference type="Proteomes" id="UP000253303">
    <property type="component" value="Unassembled WGS sequence"/>
</dbReference>
<evidence type="ECO:0000313" key="3">
    <source>
        <dbReference type="Proteomes" id="UP000253303"/>
    </source>
</evidence>
<reference evidence="2 3" key="1">
    <citation type="submission" date="2018-06" db="EMBL/GenBank/DDBJ databases">
        <title>Sphaerisporangium craniellae sp. nov., isolated from a marine sponge in the South China Sea.</title>
        <authorList>
            <person name="Li L."/>
        </authorList>
    </citation>
    <scope>NUCLEOTIDE SEQUENCE [LARGE SCALE GENOMIC DNA]</scope>
    <source>
        <strain evidence="2 3">LHW63015</strain>
    </source>
</reference>
<keyword evidence="1" id="KW-0472">Membrane</keyword>
<keyword evidence="3" id="KW-1185">Reference proteome</keyword>
<proteinExistence type="predicted"/>
<dbReference type="AlphaFoldDB" id="A0A366M194"/>
<accession>A0A366M194</accession>
<keyword evidence="1" id="KW-0812">Transmembrane</keyword>
<gene>
    <name evidence="2" type="ORF">DP939_13940</name>
</gene>
<protein>
    <submittedName>
        <fullName evidence="2">Uncharacterized protein</fullName>
    </submittedName>
</protein>
<evidence type="ECO:0000313" key="2">
    <source>
        <dbReference type="EMBL" id="RBQ19807.1"/>
    </source>
</evidence>
<keyword evidence="1" id="KW-1133">Transmembrane helix</keyword>
<evidence type="ECO:0000256" key="1">
    <source>
        <dbReference type="SAM" id="Phobius"/>
    </source>
</evidence>
<name>A0A366M194_9ACTN</name>
<dbReference type="EMBL" id="QMEY01000004">
    <property type="protein sequence ID" value="RBQ19807.1"/>
    <property type="molecule type" value="Genomic_DNA"/>
</dbReference>
<comment type="caution">
    <text evidence="2">The sequence shown here is derived from an EMBL/GenBank/DDBJ whole genome shotgun (WGS) entry which is preliminary data.</text>
</comment>
<sequence>MARPEGRTPAPGAVRLTRRGRVVLAVLVALIALGVFWLGTRAAVVAETWRVPGASGVLHVPVGQSVGE</sequence>
<feature type="transmembrane region" description="Helical" evidence="1">
    <location>
        <begin position="21"/>
        <end position="39"/>
    </location>
</feature>
<organism evidence="2 3">
    <name type="scientific">Spongiactinospora rosea</name>
    <dbReference type="NCBI Taxonomy" id="2248750"/>
    <lineage>
        <taxon>Bacteria</taxon>
        <taxon>Bacillati</taxon>
        <taxon>Actinomycetota</taxon>
        <taxon>Actinomycetes</taxon>
        <taxon>Streptosporangiales</taxon>
        <taxon>Streptosporangiaceae</taxon>
        <taxon>Spongiactinospora</taxon>
    </lineage>
</organism>